<reference evidence="6" key="1">
    <citation type="journal article" date="2023" name="Mol. Phylogenet. Evol.">
        <title>Genome-scale phylogeny and comparative genomics of the fungal order Sordariales.</title>
        <authorList>
            <person name="Hensen N."/>
            <person name="Bonometti L."/>
            <person name="Westerberg I."/>
            <person name="Brannstrom I.O."/>
            <person name="Guillou S."/>
            <person name="Cros-Aarteil S."/>
            <person name="Calhoun S."/>
            <person name="Haridas S."/>
            <person name="Kuo A."/>
            <person name="Mondo S."/>
            <person name="Pangilinan J."/>
            <person name="Riley R."/>
            <person name="LaButti K."/>
            <person name="Andreopoulos B."/>
            <person name="Lipzen A."/>
            <person name="Chen C."/>
            <person name="Yan M."/>
            <person name="Daum C."/>
            <person name="Ng V."/>
            <person name="Clum A."/>
            <person name="Steindorff A."/>
            <person name="Ohm R.A."/>
            <person name="Martin F."/>
            <person name="Silar P."/>
            <person name="Natvig D.O."/>
            <person name="Lalanne C."/>
            <person name="Gautier V."/>
            <person name="Ament-Velasquez S.L."/>
            <person name="Kruys A."/>
            <person name="Hutchinson M.I."/>
            <person name="Powell A.J."/>
            <person name="Barry K."/>
            <person name="Miller A.N."/>
            <person name="Grigoriev I.V."/>
            <person name="Debuchy R."/>
            <person name="Gladieux P."/>
            <person name="Hiltunen Thoren M."/>
            <person name="Johannesson H."/>
        </authorList>
    </citation>
    <scope>NUCLEOTIDE SEQUENCE</scope>
    <source>
        <strain evidence="6">CBS 955.72</strain>
    </source>
</reference>
<dbReference type="InterPro" id="IPR003195">
    <property type="entry name" value="TFIID_TAF13"/>
</dbReference>
<dbReference type="Proteomes" id="UP001275084">
    <property type="component" value="Unassembled WGS sequence"/>
</dbReference>
<dbReference type="PANTHER" id="PTHR11380">
    <property type="entry name" value="TRANSCRIPTION INITIATION FACTOR TFIID/SUPT3-RELATED"/>
    <property type="match status" value="1"/>
</dbReference>
<proteinExistence type="inferred from homology"/>
<dbReference type="InterPro" id="IPR009072">
    <property type="entry name" value="Histone-fold"/>
</dbReference>
<dbReference type="AlphaFoldDB" id="A0AAJ0HNU6"/>
<comment type="subcellular location">
    <subcellularLocation>
        <location evidence="1">Nucleus</location>
    </subcellularLocation>
</comment>
<dbReference type="GO" id="GO:0005634">
    <property type="term" value="C:nucleus"/>
    <property type="evidence" value="ECO:0007669"/>
    <property type="project" value="UniProtKB-SubCell"/>
</dbReference>
<dbReference type="GO" id="GO:0006366">
    <property type="term" value="P:transcription by RNA polymerase II"/>
    <property type="evidence" value="ECO:0007669"/>
    <property type="project" value="InterPro"/>
</dbReference>
<evidence type="ECO:0000256" key="1">
    <source>
        <dbReference type="ARBA" id="ARBA00004123"/>
    </source>
</evidence>
<accession>A0AAJ0HNU6</accession>
<dbReference type="PANTHER" id="PTHR11380:SF16">
    <property type="entry name" value="TRANSCRIPTION INITIATION PROTEIN SPT3 HOMOLOG"/>
    <property type="match status" value="1"/>
</dbReference>
<keyword evidence="7" id="KW-1185">Reference proteome</keyword>
<dbReference type="CDD" id="cd22926">
    <property type="entry name" value="HFD_SPT3"/>
    <property type="match status" value="1"/>
</dbReference>
<dbReference type="Pfam" id="PF02269">
    <property type="entry name" value="TFIID-18kDa"/>
    <property type="match status" value="1"/>
</dbReference>
<comment type="similarity">
    <text evidence="5">Belongs to the SPT3 family.</text>
</comment>
<keyword evidence="3" id="KW-0804">Transcription</keyword>
<keyword evidence="2" id="KW-0805">Transcription regulation</keyword>
<protein>
    <submittedName>
        <fullName evidence="6">Transcription initiation factor IID, 18kD subunit-domain-containing protein</fullName>
    </submittedName>
</protein>
<keyword evidence="4" id="KW-0539">Nucleus</keyword>
<comment type="caution">
    <text evidence="6">The sequence shown here is derived from an EMBL/GenBank/DDBJ whole genome shotgun (WGS) entry which is preliminary data.</text>
</comment>
<evidence type="ECO:0000313" key="7">
    <source>
        <dbReference type="Proteomes" id="UP001275084"/>
    </source>
</evidence>
<evidence type="ECO:0000256" key="4">
    <source>
        <dbReference type="ARBA" id="ARBA00023242"/>
    </source>
</evidence>
<evidence type="ECO:0000313" key="6">
    <source>
        <dbReference type="EMBL" id="KAK3358710.1"/>
    </source>
</evidence>
<evidence type="ECO:0000256" key="2">
    <source>
        <dbReference type="ARBA" id="ARBA00023015"/>
    </source>
</evidence>
<dbReference type="GO" id="GO:0000124">
    <property type="term" value="C:SAGA complex"/>
    <property type="evidence" value="ECO:0007669"/>
    <property type="project" value="TreeGrafter"/>
</dbReference>
<name>A0AAJ0HNU6_9PEZI</name>
<evidence type="ECO:0000256" key="3">
    <source>
        <dbReference type="ARBA" id="ARBA00023163"/>
    </source>
</evidence>
<organism evidence="6 7">
    <name type="scientific">Lasiosphaeria hispida</name>
    <dbReference type="NCBI Taxonomy" id="260671"/>
    <lineage>
        <taxon>Eukaryota</taxon>
        <taxon>Fungi</taxon>
        <taxon>Dikarya</taxon>
        <taxon>Ascomycota</taxon>
        <taxon>Pezizomycotina</taxon>
        <taxon>Sordariomycetes</taxon>
        <taxon>Sordariomycetidae</taxon>
        <taxon>Sordariales</taxon>
        <taxon>Lasiosphaeriaceae</taxon>
        <taxon>Lasiosphaeria</taxon>
    </lineage>
</organism>
<dbReference type="EMBL" id="JAUIQD010000002">
    <property type="protein sequence ID" value="KAK3358710.1"/>
    <property type="molecule type" value="Genomic_DNA"/>
</dbReference>
<dbReference type="GO" id="GO:0003712">
    <property type="term" value="F:transcription coregulator activity"/>
    <property type="evidence" value="ECO:0007669"/>
    <property type="project" value="TreeGrafter"/>
</dbReference>
<dbReference type="GO" id="GO:0046982">
    <property type="term" value="F:protein heterodimerization activity"/>
    <property type="evidence" value="ECO:0007669"/>
    <property type="project" value="InterPro"/>
</dbReference>
<sequence>MPCSRRVSLLPVTPMRADQRCRMCPTQMMLVAGEKGRPSHETTTLVENIVHEHVVHMLVTARDLAARRGSARFTVNDLLFQVRHNPARIGRLRNFLRWRRIRKTATKMTEKKPGDGGEPDADDDAEAILAEESGGEADMMDGGAEAALPLGPSPATKSGAMDIFAPPLPWSVASLFPHSHDVLQGIDIEDDDEEDTVPLEPAGSGGGLPSLVVVVRSCRNPNSRLARLLKDDERTRDMTSAEYAAWSDARTGGSFLLRKKQLFREWTGLGVIADYKASEEVPGILGFLVSEWVQSITEEALRIKRQEDEAGLSRAKNPPRAARKVVQVDLLAEWEDDDDDDDAVNTTTCIGPRHVRAAVERLLVVPKRKRALLNGTRLRYPRGFRLL</sequence>
<evidence type="ECO:0000256" key="5">
    <source>
        <dbReference type="ARBA" id="ARBA00061274"/>
    </source>
</evidence>
<reference evidence="6" key="2">
    <citation type="submission" date="2023-06" db="EMBL/GenBank/DDBJ databases">
        <authorList>
            <consortium name="Lawrence Berkeley National Laboratory"/>
            <person name="Haridas S."/>
            <person name="Hensen N."/>
            <person name="Bonometti L."/>
            <person name="Westerberg I."/>
            <person name="Brannstrom I.O."/>
            <person name="Guillou S."/>
            <person name="Cros-Aarteil S."/>
            <person name="Calhoun S."/>
            <person name="Kuo A."/>
            <person name="Mondo S."/>
            <person name="Pangilinan J."/>
            <person name="Riley R."/>
            <person name="Labutti K."/>
            <person name="Andreopoulos B."/>
            <person name="Lipzen A."/>
            <person name="Chen C."/>
            <person name="Yanf M."/>
            <person name="Daum C."/>
            <person name="Ng V."/>
            <person name="Clum A."/>
            <person name="Steindorff A."/>
            <person name="Ohm R."/>
            <person name="Martin F."/>
            <person name="Silar P."/>
            <person name="Natvig D."/>
            <person name="Lalanne C."/>
            <person name="Gautier V."/>
            <person name="Ament-Velasquez S.L."/>
            <person name="Kruys A."/>
            <person name="Hutchinson M.I."/>
            <person name="Powell A.J."/>
            <person name="Barry K."/>
            <person name="Miller A.N."/>
            <person name="Grigoriev I.V."/>
            <person name="Debuchy R."/>
            <person name="Gladieux P."/>
            <person name="Thoren M.H."/>
            <person name="Johannesson H."/>
        </authorList>
    </citation>
    <scope>NUCLEOTIDE SEQUENCE</scope>
    <source>
        <strain evidence="6">CBS 955.72</strain>
    </source>
</reference>
<gene>
    <name evidence="6" type="ORF">B0T25DRAFT_73432</name>
</gene>
<dbReference type="SUPFAM" id="SSF47113">
    <property type="entry name" value="Histone-fold"/>
    <property type="match status" value="1"/>
</dbReference>